<sequence length="56" mass="6916">WCARVHDVVVRGSRIQFRKKCLFNNKQRWRLRKSYATNINKNIHWIRRSSSTTRSR</sequence>
<feature type="non-terminal residue" evidence="1">
    <location>
        <position position="1"/>
    </location>
</feature>
<protein>
    <submittedName>
        <fullName evidence="1">Uncharacterized protein</fullName>
    </submittedName>
</protein>
<name>A0A0K2TKD5_LEPSM</name>
<accession>A0A0K2TKD5</accession>
<organism evidence="1">
    <name type="scientific">Lepeophtheirus salmonis</name>
    <name type="common">Salmon louse</name>
    <name type="synonym">Caligus salmonis</name>
    <dbReference type="NCBI Taxonomy" id="72036"/>
    <lineage>
        <taxon>Eukaryota</taxon>
        <taxon>Metazoa</taxon>
        <taxon>Ecdysozoa</taxon>
        <taxon>Arthropoda</taxon>
        <taxon>Crustacea</taxon>
        <taxon>Multicrustacea</taxon>
        <taxon>Hexanauplia</taxon>
        <taxon>Copepoda</taxon>
        <taxon>Siphonostomatoida</taxon>
        <taxon>Caligidae</taxon>
        <taxon>Lepeophtheirus</taxon>
    </lineage>
</organism>
<proteinExistence type="predicted"/>
<dbReference type="AlphaFoldDB" id="A0A0K2TKD5"/>
<dbReference type="EMBL" id="HACA01008929">
    <property type="protein sequence ID" value="CDW26290.1"/>
    <property type="molecule type" value="Transcribed_RNA"/>
</dbReference>
<evidence type="ECO:0000313" key="1">
    <source>
        <dbReference type="EMBL" id="CDW26290.1"/>
    </source>
</evidence>
<reference evidence="1" key="1">
    <citation type="submission" date="2014-05" db="EMBL/GenBank/DDBJ databases">
        <authorList>
            <person name="Chronopoulou M."/>
        </authorList>
    </citation>
    <scope>NUCLEOTIDE SEQUENCE</scope>
    <source>
        <tissue evidence="1">Whole organism</tissue>
    </source>
</reference>